<evidence type="ECO:0000313" key="1">
    <source>
        <dbReference type="EMBL" id="MCI11452.1"/>
    </source>
</evidence>
<accession>A0A392PI33</accession>
<sequence length="104" mass="11156">VSTLVQVVGIIMCLHAATRISHRAQNVVALASRWHAIATCASSDNSQMRSSASAGSLEVANHLNSIHIDYSESDLESLDFGGMAVNTQLVSYMSSHHKRQAFGT</sequence>
<comment type="caution">
    <text evidence="1">The sequence shown here is derived from an EMBL/GenBank/DDBJ whole genome shotgun (WGS) entry which is preliminary data.</text>
</comment>
<dbReference type="PANTHER" id="PTHR31963">
    <property type="entry name" value="RAS GUANINE NUCLEOTIDE EXCHANGE FACTOR K"/>
    <property type="match status" value="1"/>
</dbReference>
<dbReference type="Pfam" id="PF12056">
    <property type="entry name" value="DUF3537"/>
    <property type="match status" value="1"/>
</dbReference>
<feature type="non-terminal residue" evidence="1">
    <location>
        <position position="1"/>
    </location>
</feature>
<dbReference type="PANTHER" id="PTHR31963:SF2">
    <property type="entry name" value="ZINC FINGER CONSTANS-LIKE PROTEIN (DUF3537)"/>
    <property type="match status" value="1"/>
</dbReference>
<protein>
    <submittedName>
        <fullName evidence="1">Uncharacterized protein</fullName>
    </submittedName>
</protein>
<dbReference type="InterPro" id="IPR021924">
    <property type="entry name" value="DUF3537"/>
</dbReference>
<dbReference type="Proteomes" id="UP000265520">
    <property type="component" value="Unassembled WGS sequence"/>
</dbReference>
<dbReference type="AlphaFoldDB" id="A0A392PI33"/>
<proteinExistence type="predicted"/>
<organism evidence="1 2">
    <name type="scientific">Trifolium medium</name>
    <dbReference type="NCBI Taxonomy" id="97028"/>
    <lineage>
        <taxon>Eukaryota</taxon>
        <taxon>Viridiplantae</taxon>
        <taxon>Streptophyta</taxon>
        <taxon>Embryophyta</taxon>
        <taxon>Tracheophyta</taxon>
        <taxon>Spermatophyta</taxon>
        <taxon>Magnoliopsida</taxon>
        <taxon>eudicotyledons</taxon>
        <taxon>Gunneridae</taxon>
        <taxon>Pentapetalae</taxon>
        <taxon>rosids</taxon>
        <taxon>fabids</taxon>
        <taxon>Fabales</taxon>
        <taxon>Fabaceae</taxon>
        <taxon>Papilionoideae</taxon>
        <taxon>50 kb inversion clade</taxon>
        <taxon>NPAAA clade</taxon>
        <taxon>Hologalegina</taxon>
        <taxon>IRL clade</taxon>
        <taxon>Trifolieae</taxon>
        <taxon>Trifolium</taxon>
    </lineage>
</organism>
<evidence type="ECO:0000313" key="2">
    <source>
        <dbReference type="Proteomes" id="UP000265520"/>
    </source>
</evidence>
<reference evidence="1 2" key="1">
    <citation type="journal article" date="2018" name="Front. Plant Sci.">
        <title>Red Clover (Trifolium pratense) and Zigzag Clover (T. medium) - A Picture of Genomic Similarities and Differences.</title>
        <authorList>
            <person name="Dluhosova J."/>
            <person name="Istvanek J."/>
            <person name="Nedelnik J."/>
            <person name="Repkova J."/>
        </authorList>
    </citation>
    <scope>NUCLEOTIDE SEQUENCE [LARGE SCALE GENOMIC DNA]</scope>
    <source>
        <strain evidence="2">cv. 10/8</strain>
        <tissue evidence="1">Leaf</tissue>
    </source>
</reference>
<keyword evidence="2" id="KW-1185">Reference proteome</keyword>
<dbReference type="EMBL" id="LXQA010080194">
    <property type="protein sequence ID" value="MCI11452.1"/>
    <property type="molecule type" value="Genomic_DNA"/>
</dbReference>
<name>A0A392PI33_9FABA</name>